<protein>
    <submittedName>
        <fullName evidence="1">Uncharacterized protein</fullName>
    </submittedName>
</protein>
<comment type="caution">
    <text evidence="1">The sequence shown here is derived from an EMBL/GenBank/DDBJ whole genome shotgun (WGS) entry which is preliminary data.</text>
</comment>
<reference evidence="1 2" key="1">
    <citation type="submission" date="2018-02" db="EMBL/GenBank/DDBJ databases">
        <title>Draft genome of wild Prunus yedoensis var. nudiflora.</title>
        <authorList>
            <person name="Baek S."/>
            <person name="Kim J.-H."/>
            <person name="Choi K."/>
            <person name="Kim G.-B."/>
            <person name="Cho A."/>
            <person name="Jang H."/>
            <person name="Shin C.-H."/>
            <person name="Yu H.-J."/>
            <person name="Mun J.-H."/>
        </authorList>
    </citation>
    <scope>NUCLEOTIDE SEQUENCE [LARGE SCALE GENOMIC DNA]</scope>
    <source>
        <strain evidence="2">cv. Jeju island</strain>
        <tissue evidence="1">Leaf</tissue>
    </source>
</reference>
<evidence type="ECO:0000313" key="2">
    <source>
        <dbReference type="Proteomes" id="UP000250321"/>
    </source>
</evidence>
<name>A0A314ZIU7_PRUYE</name>
<keyword evidence="2" id="KW-1185">Reference proteome</keyword>
<organism evidence="1 2">
    <name type="scientific">Prunus yedoensis var. nudiflora</name>
    <dbReference type="NCBI Taxonomy" id="2094558"/>
    <lineage>
        <taxon>Eukaryota</taxon>
        <taxon>Viridiplantae</taxon>
        <taxon>Streptophyta</taxon>
        <taxon>Embryophyta</taxon>
        <taxon>Tracheophyta</taxon>
        <taxon>Spermatophyta</taxon>
        <taxon>Magnoliopsida</taxon>
        <taxon>eudicotyledons</taxon>
        <taxon>Gunneridae</taxon>
        <taxon>Pentapetalae</taxon>
        <taxon>rosids</taxon>
        <taxon>fabids</taxon>
        <taxon>Rosales</taxon>
        <taxon>Rosaceae</taxon>
        <taxon>Amygdaloideae</taxon>
        <taxon>Amygdaleae</taxon>
        <taxon>Prunus</taxon>
    </lineage>
</organism>
<dbReference type="EMBL" id="PJQY01000104">
    <property type="protein sequence ID" value="PQQ18580.1"/>
    <property type="molecule type" value="Genomic_DNA"/>
</dbReference>
<accession>A0A314ZIU7</accession>
<proteinExistence type="predicted"/>
<dbReference type="Proteomes" id="UP000250321">
    <property type="component" value="Unassembled WGS sequence"/>
</dbReference>
<sequence length="59" mass="6618">MAKCESSHFVVRRFALILGRAAQPPPPPSKPTDSRFVNLPHSRGRTLIIQEKNQLQHGT</sequence>
<evidence type="ECO:0000313" key="1">
    <source>
        <dbReference type="EMBL" id="PQQ18580.1"/>
    </source>
</evidence>
<dbReference type="AlphaFoldDB" id="A0A314ZIU7"/>
<gene>
    <name evidence="1" type="ORF">Pyn_03243</name>
</gene>